<dbReference type="AlphaFoldDB" id="A0A370QNN5"/>
<dbReference type="EMBL" id="QRAP01000006">
    <property type="protein sequence ID" value="RDK89942.1"/>
    <property type="molecule type" value="Genomic_DNA"/>
</dbReference>
<gene>
    <name evidence="2" type="ORF">C8D90_106148</name>
</gene>
<dbReference type="Pfam" id="PF13566">
    <property type="entry name" value="DUF4130"/>
    <property type="match status" value="1"/>
</dbReference>
<proteinExistence type="predicted"/>
<comment type="caution">
    <text evidence="2">The sequence shown here is derived from an EMBL/GenBank/DDBJ whole genome shotgun (WGS) entry which is preliminary data.</text>
</comment>
<feature type="domain" description="DUF4130" evidence="1">
    <location>
        <begin position="84"/>
        <end position="251"/>
    </location>
</feature>
<name>A0A370QNN5_9GAMM</name>
<organism evidence="2 3">
    <name type="scientific">Enterobacillus tribolii</name>
    <dbReference type="NCBI Taxonomy" id="1487935"/>
    <lineage>
        <taxon>Bacteria</taxon>
        <taxon>Pseudomonadati</taxon>
        <taxon>Pseudomonadota</taxon>
        <taxon>Gammaproteobacteria</taxon>
        <taxon>Enterobacterales</taxon>
        <taxon>Hafniaceae</taxon>
        <taxon>Enterobacillus</taxon>
    </lineage>
</organism>
<dbReference type="RefSeq" id="WP_115459054.1">
    <property type="nucleotide sequence ID" value="NZ_QRAP01000006.1"/>
</dbReference>
<keyword evidence="3" id="KW-1185">Reference proteome</keyword>
<evidence type="ECO:0000259" key="1">
    <source>
        <dbReference type="Pfam" id="PF13566"/>
    </source>
</evidence>
<evidence type="ECO:0000313" key="3">
    <source>
        <dbReference type="Proteomes" id="UP000254848"/>
    </source>
</evidence>
<reference evidence="2 3" key="1">
    <citation type="submission" date="2018-07" db="EMBL/GenBank/DDBJ databases">
        <title>Genomic Encyclopedia of Type Strains, Phase IV (KMG-IV): sequencing the most valuable type-strain genomes for metagenomic binning, comparative biology and taxonomic classification.</title>
        <authorList>
            <person name="Goeker M."/>
        </authorList>
    </citation>
    <scope>NUCLEOTIDE SEQUENCE [LARGE SCALE GENOMIC DNA]</scope>
    <source>
        <strain evidence="2 3">DSM 103736</strain>
    </source>
</reference>
<protein>
    <submittedName>
        <fullName evidence="2">Putative DNA metabolism protein</fullName>
    </submittedName>
</protein>
<evidence type="ECO:0000313" key="2">
    <source>
        <dbReference type="EMBL" id="RDK89942.1"/>
    </source>
</evidence>
<dbReference type="OrthoDB" id="5290748at2"/>
<sequence>MNVFCYDATYDGLLCAVFDAYRLKLYPQALHGEGAILPMFAEVVHTVVTDGEKAQRVWRALEKKLSRQALNHIMYVWLSEEPGADMLIFRYIRKVVDSPRSIETHFADDDVTQMFKTARKVSKDQMFIKQFVRFQKTRDGIYFAAVFPQYNVLPLAIAHFRDRFADQQWAIYDGNRGYGFYYNLHSVEEIVLDQEETMTNGRLNADLLAQDDARFEALWRSYFKALSIKERTNLRQQRQFMPKRFWRYLPEMRDKAIV</sequence>
<dbReference type="InterPro" id="IPR023875">
    <property type="entry name" value="DNA_repair_put"/>
</dbReference>
<accession>A0A370QNN5</accession>
<dbReference type="InterPro" id="IPR025404">
    <property type="entry name" value="DUF4130"/>
</dbReference>
<dbReference type="NCBIfam" id="TIGR03915">
    <property type="entry name" value="SAM_7_link_chp"/>
    <property type="match status" value="1"/>
</dbReference>
<dbReference type="Proteomes" id="UP000254848">
    <property type="component" value="Unassembled WGS sequence"/>
</dbReference>